<keyword evidence="2" id="KW-1185">Reference proteome</keyword>
<comment type="caution">
    <text evidence="1">The sequence shown here is derived from an EMBL/GenBank/DDBJ whole genome shotgun (WGS) entry which is preliminary data.</text>
</comment>
<accession>A0AAD9Y631</accession>
<evidence type="ECO:0000313" key="2">
    <source>
        <dbReference type="Proteomes" id="UP001281614"/>
    </source>
</evidence>
<proteinExistence type="predicted"/>
<name>A0AAD9Y631_COLKA</name>
<dbReference type="AlphaFoldDB" id="A0AAD9Y631"/>
<protein>
    <submittedName>
        <fullName evidence="1">Uncharacterized protein</fullName>
    </submittedName>
</protein>
<reference evidence="1" key="1">
    <citation type="submission" date="2023-02" db="EMBL/GenBank/DDBJ databases">
        <title>Colletotrichum kahawae CIFC_Que2 genome sequencing and assembly.</title>
        <authorList>
            <person name="Baroncelli R."/>
        </authorList>
    </citation>
    <scope>NUCLEOTIDE SEQUENCE</scope>
    <source>
        <strain evidence="1">CIFC_Que2</strain>
    </source>
</reference>
<evidence type="ECO:0000313" key="1">
    <source>
        <dbReference type="EMBL" id="KAK2742195.1"/>
    </source>
</evidence>
<sequence>MKPLIAQKLARQPRRRASIGAFLVTTPATTCMMARPTVKRISPLIGCRSWAKKAIWPLRLGERYQDRAAGADYRRAGHQPSGRDLVNKQDSGEVEDYTNNKAWEQLGGRLRCRQPFNVPVDSSTAKDHSMVAQTLEKAVLRHKLSEARLTMNPNDKELTTLDAHSLSSLDRPPVRHGNATFMALPLGMDCVTRLTNDARWLKMATPWSARYATSCSFDEAAGQQETGQGETTDEDNKLRPDTWKVVVAWRALDIVGPPLGLSLGLEGNVVLNISQVDRLMAELDG</sequence>
<dbReference type="Proteomes" id="UP001281614">
    <property type="component" value="Unassembled WGS sequence"/>
</dbReference>
<gene>
    <name evidence="1" type="ORF">CKAH01_01622</name>
</gene>
<organism evidence="1 2">
    <name type="scientific">Colletotrichum kahawae</name>
    <name type="common">Coffee berry disease fungus</name>
    <dbReference type="NCBI Taxonomy" id="34407"/>
    <lineage>
        <taxon>Eukaryota</taxon>
        <taxon>Fungi</taxon>
        <taxon>Dikarya</taxon>
        <taxon>Ascomycota</taxon>
        <taxon>Pezizomycotina</taxon>
        <taxon>Sordariomycetes</taxon>
        <taxon>Hypocreomycetidae</taxon>
        <taxon>Glomerellales</taxon>
        <taxon>Glomerellaceae</taxon>
        <taxon>Colletotrichum</taxon>
        <taxon>Colletotrichum gloeosporioides species complex</taxon>
    </lineage>
</organism>
<dbReference type="EMBL" id="VYYT01000333">
    <property type="protein sequence ID" value="KAK2742195.1"/>
    <property type="molecule type" value="Genomic_DNA"/>
</dbReference>